<organism evidence="2 3">
    <name type="scientific">Dyadobacter psychrophilus</name>
    <dbReference type="NCBI Taxonomy" id="651661"/>
    <lineage>
        <taxon>Bacteria</taxon>
        <taxon>Pseudomonadati</taxon>
        <taxon>Bacteroidota</taxon>
        <taxon>Cytophagia</taxon>
        <taxon>Cytophagales</taxon>
        <taxon>Spirosomataceae</taxon>
        <taxon>Dyadobacter</taxon>
    </lineage>
</organism>
<reference evidence="3" key="1">
    <citation type="submission" date="2017-02" db="EMBL/GenBank/DDBJ databases">
        <authorList>
            <person name="Varghese N."/>
            <person name="Submissions S."/>
        </authorList>
    </citation>
    <scope>NUCLEOTIDE SEQUENCE [LARGE SCALE GENOMIC DNA]</scope>
    <source>
        <strain evidence="3">DSM 22270</strain>
    </source>
</reference>
<evidence type="ECO:0000259" key="1">
    <source>
        <dbReference type="Pfam" id="PF03372"/>
    </source>
</evidence>
<accession>A0A1T5F8X5</accession>
<dbReference type="PANTHER" id="PTHR14859:SF15">
    <property type="entry name" value="ENDONUCLEASE_EXONUCLEASE_PHOSPHATASE DOMAIN-CONTAINING PROTEIN"/>
    <property type="match status" value="1"/>
</dbReference>
<keyword evidence="2" id="KW-0540">Nuclease</keyword>
<dbReference type="InterPro" id="IPR005135">
    <property type="entry name" value="Endo/exonuclease/phosphatase"/>
</dbReference>
<feature type="domain" description="Endonuclease/exonuclease/phosphatase" evidence="1">
    <location>
        <begin position="31"/>
        <end position="250"/>
    </location>
</feature>
<dbReference type="InterPro" id="IPR036691">
    <property type="entry name" value="Endo/exonu/phosph_ase_sf"/>
</dbReference>
<dbReference type="EMBL" id="FUZA01000003">
    <property type="protein sequence ID" value="SKB92584.1"/>
    <property type="molecule type" value="Genomic_DNA"/>
</dbReference>
<dbReference type="GO" id="GO:0006506">
    <property type="term" value="P:GPI anchor biosynthetic process"/>
    <property type="evidence" value="ECO:0007669"/>
    <property type="project" value="TreeGrafter"/>
</dbReference>
<dbReference type="Pfam" id="PF03372">
    <property type="entry name" value="Exo_endo_phos"/>
    <property type="match status" value="1"/>
</dbReference>
<gene>
    <name evidence="2" type="ORF">SAMN05660293_02889</name>
</gene>
<keyword evidence="2" id="KW-0378">Hydrolase</keyword>
<dbReference type="SUPFAM" id="SSF56219">
    <property type="entry name" value="DNase I-like"/>
    <property type="match status" value="1"/>
</dbReference>
<protein>
    <submittedName>
        <fullName evidence="2">Metal-dependent hydrolase, endonuclease/exonuclease/phosphatase family</fullName>
    </submittedName>
</protein>
<dbReference type="PROSITE" id="PS51257">
    <property type="entry name" value="PROKAR_LIPOPROTEIN"/>
    <property type="match status" value="1"/>
</dbReference>
<dbReference type="GO" id="GO:0004519">
    <property type="term" value="F:endonuclease activity"/>
    <property type="evidence" value="ECO:0007669"/>
    <property type="project" value="UniProtKB-KW"/>
</dbReference>
<evidence type="ECO:0000313" key="2">
    <source>
        <dbReference type="EMBL" id="SKB92584.1"/>
    </source>
</evidence>
<dbReference type="GO" id="GO:0004527">
    <property type="term" value="F:exonuclease activity"/>
    <property type="evidence" value="ECO:0007669"/>
    <property type="project" value="UniProtKB-KW"/>
</dbReference>
<dbReference type="GO" id="GO:0016020">
    <property type="term" value="C:membrane"/>
    <property type="evidence" value="ECO:0007669"/>
    <property type="project" value="GOC"/>
</dbReference>
<keyword evidence="2" id="KW-0255">Endonuclease</keyword>
<keyword evidence="3" id="KW-1185">Reference proteome</keyword>
<sequence>MSKLIYLLLIASLSCTLLSSRPRKAVEIKVMSFNIRHGLNRAEESNLRDILRIINEHKPDLIALQAVDSLVGDGKVQFQLRQIAVQTGMHYVYGEADRSANGSQGVGILSTWEFEKTQIINLPKTEGADPKVLLCGLVKPARGLTFRFCNARLEYASVMDRALQAAYINQMLVNSIQPVLLGMDMGARPNEQPYFSFRKNWQDAAQGSHLETWNEGLPGDRLDYIFALLNNKVRIRNYKVIRNYPQVSDHYPILATIEFW</sequence>
<dbReference type="STRING" id="651661.SAMN05660293_02889"/>
<dbReference type="RefSeq" id="WP_229208420.1">
    <property type="nucleotide sequence ID" value="NZ_FUZA01000003.1"/>
</dbReference>
<dbReference type="InterPro" id="IPR051916">
    <property type="entry name" value="GPI-anchor_lipid_remodeler"/>
</dbReference>
<name>A0A1T5F8X5_9BACT</name>
<evidence type="ECO:0000313" key="3">
    <source>
        <dbReference type="Proteomes" id="UP000190897"/>
    </source>
</evidence>
<dbReference type="Gene3D" id="3.60.10.10">
    <property type="entry name" value="Endonuclease/exonuclease/phosphatase"/>
    <property type="match status" value="1"/>
</dbReference>
<dbReference type="AlphaFoldDB" id="A0A1T5F8X5"/>
<proteinExistence type="predicted"/>
<dbReference type="PANTHER" id="PTHR14859">
    <property type="entry name" value="CALCOFLUOR WHITE HYPERSENSITIVE PROTEIN PRECURSOR"/>
    <property type="match status" value="1"/>
</dbReference>
<keyword evidence="2" id="KW-0269">Exonuclease</keyword>
<dbReference type="Proteomes" id="UP000190897">
    <property type="component" value="Unassembled WGS sequence"/>
</dbReference>